<accession>A0A1G7EX72</accession>
<keyword evidence="1" id="KW-0732">Signal</keyword>
<dbReference type="AlphaFoldDB" id="A0A1G7EX72"/>
<reference evidence="2 3" key="1">
    <citation type="submission" date="2016-10" db="EMBL/GenBank/DDBJ databases">
        <authorList>
            <person name="de Groot N.N."/>
        </authorList>
    </citation>
    <scope>NUCLEOTIDE SEQUENCE [LARGE SCALE GENOMIC DNA]</scope>
    <source>
        <strain evidence="2 3">JCM 11308</strain>
    </source>
</reference>
<proteinExistence type="predicted"/>
<dbReference type="Proteomes" id="UP000199417">
    <property type="component" value="Unassembled WGS sequence"/>
</dbReference>
<feature type="signal peptide" evidence="1">
    <location>
        <begin position="1"/>
        <end position="30"/>
    </location>
</feature>
<protein>
    <submittedName>
        <fullName evidence="2">Uncharacterized protein</fullName>
    </submittedName>
</protein>
<evidence type="ECO:0000313" key="2">
    <source>
        <dbReference type="EMBL" id="SDE68270.1"/>
    </source>
</evidence>
<organism evidence="2 3">
    <name type="scientific">Rhodococcus tukisamuensis</name>
    <dbReference type="NCBI Taxonomy" id="168276"/>
    <lineage>
        <taxon>Bacteria</taxon>
        <taxon>Bacillati</taxon>
        <taxon>Actinomycetota</taxon>
        <taxon>Actinomycetes</taxon>
        <taxon>Mycobacteriales</taxon>
        <taxon>Nocardiaceae</taxon>
        <taxon>Rhodococcus</taxon>
    </lineage>
</organism>
<feature type="chain" id="PRO_5011489292" evidence="1">
    <location>
        <begin position="31"/>
        <end position="160"/>
    </location>
</feature>
<sequence>MASQLARRIGAAGVIAGFSAIALIANPALGSATVTGSSTVTTGTTTVTVALHNIATTEAMNHCEAQIFPFDAAVYDKTTRVDEIKYAGFTGGEATGTSIELPAGTYAVITQCKEGASTNPYVKLGEPAKVVLTGTPTTTPGGGSADFGLGDLLGLLGFDS</sequence>
<gene>
    <name evidence="2" type="ORF">SAMN05444580_1298</name>
</gene>
<evidence type="ECO:0000313" key="3">
    <source>
        <dbReference type="Proteomes" id="UP000199417"/>
    </source>
</evidence>
<dbReference type="EMBL" id="FNAB01000029">
    <property type="protein sequence ID" value="SDE68270.1"/>
    <property type="molecule type" value="Genomic_DNA"/>
</dbReference>
<evidence type="ECO:0000256" key="1">
    <source>
        <dbReference type="SAM" id="SignalP"/>
    </source>
</evidence>
<name>A0A1G7EX72_9NOCA</name>
<keyword evidence="3" id="KW-1185">Reference proteome</keyword>
<dbReference type="RefSeq" id="WP_072846073.1">
    <property type="nucleotide sequence ID" value="NZ_FNAB01000029.1"/>
</dbReference>